<sequence length="284" mass="31161">MLQRVVIVAQMIRFEHTVFALPFAYIGALLVEHRIPSGHDLLWITLAMVGARTGAMSLNRIIDRQIDKANPRTADRALPRGILSVAEVWVYAVLSFILLGLAAMQLSPLAAKLFPLAVFILAGYSYTKRFTWACHLWLGLALGITPVASWIAIANGFTLAPVLLGLGVVFWVAGFDIIYACLDYDFDREHRIHSIPARFGIVRALRVAQAFHVLAPVLFAAAGLMLGLGTFYFIGVGIAAGLLMYEHMIADPVNPARINVAFFHVNVVLSLTMFVFTLADVLIS</sequence>
<dbReference type="GO" id="GO:0008412">
    <property type="term" value="F:4-hydroxybenzoate polyprenyltransferase activity"/>
    <property type="evidence" value="ECO:0007669"/>
    <property type="project" value="UniProtKB-EC"/>
</dbReference>
<comment type="cofactor">
    <cofactor evidence="1">
        <name>Mg(2+)</name>
        <dbReference type="ChEBI" id="CHEBI:18420"/>
    </cofactor>
</comment>
<dbReference type="STRING" id="477974.Daud_1088"/>
<dbReference type="HOGENOM" id="CLU_034879_5_1_9"/>
<keyword evidence="4" id="KW-1003">Cell membrane</keyword>
<feature type="transmembrane region" description="Helical" evidence="10">
    <location>
        <begin position="260"/>
        <end position="283"/>
    </location>
</feature>
<keyword evidence="6 10" id="KW-0812">Transmembrane</keyword>
<keyword evidence="8 10" id="KW-0472">Membrane</keyword>
<name>B1I3P0_DESAP</name>
<reference evidence="12" key="1">
    <citation type="submission" date="2007-10" db="EMBL/GenBank/DDBJ databases">
        <title>Complete sequence of chromosome of Desulforudis audaxviator MP104C.</title>
        <authorList>
            <person name="Copeland A."/>
            <person name="Lucas S."/>
            <person name="Lapidus A."/>
            <person name="Barry K."/>
            <person name="Glavina del Rio T."/>
            <person name="Dalin E."/>
            <person name="Tice H."/>
            <person name="Bruce D."/>
            <person name="Pitluck S."/>
            <person name="Lowry S.R."/>
            <person name="Larimer F."/>
            <person name="Land M.L."/>
            <person name="Hauser L."/>
            <person name="Kyrpides N."/>
            <person name="Ivanova N.N."/>
            <person name="Richardson P."/>
        </authorList>
    </citation>
    <scope>NUCLEOTIDE SEQUENCE [LARGE SCALE GENOMIC DNA]</scope>
    <source>
        <strain evidence="12">MP104C</strain>
    </source>
</reference>
<proteinExistence type="inferred from homology"/>
<comment type="similarity">
    <text evidence="3">Belongs to the UbiA prenyltransferase family.</text>
</comment>
<dbReference type="Pfam" id="PF01040">
    <property type="entry name" value="UbiA"/>
    <property type="match status" value="1"/>
</dbReference>
<dbReference type="RefSeq" id="WP_012302186.1">
    <property type="nucleotide sequence ID" value="NC_010424.1"/>
</dbReference>
<evidence type="ECO:0000313" key="11">
    <source>
        <dbReference type="EMBL" id="ACA59600.1"/>
    </source>
</evidence>
<keyword evidence="12" id="KW-1185">Reference proteome</keyword>
<evidence type="ECO:0000256" key="10">
    <source>
        <dbReference type="SAM" id="Phobius"/>
    </source>
</evidence>
<evidence type="ECO:0000256" key="7">
    <source>
        <dbReference type="ARBA" id="ARBA00022989"/>
    </source>
</evidence>
<accession>B1I3P0</accession>
<dbReference type="Proteomes" id="UP000008544">
    <property type="component" value="Chromosome"/>
</dbReference>
<evidence type="ECO:0000256" key="4">
    <source>
        <dbReference type="ARBA" id="ARBA00022519"/>
    </source>
</evidence>
<dbReference type="InterPro" id="IPR039653">
    <property type="entry name" value="Prenyltransferase"/>
</dbReference>
<dbReference type="EMBL" id="CP000860">
    <property type="protein sequence ID" value="ACA59600.1"/>
    <property type="molecule type" value="Genomic_DNA"/>
</dbReference>
<dbReference type="NCBIfam" id="TIGR01475">
    <property type="entry name" value="ubiA_other"/>
    <property type="match status" value="1"/>
</dbReference>
<dbReference type="GO" id="GO:0005886">
    <property type="term" value="C:plasma membrane"/>
    <property type="evidence" value="ECO:0007669"/>
    <property type="project" value="TreeGrafter"/>
</dbReference>
<dbReference type="PANTHER" id="PTHR11048:SF28">
    <property type="entry name" value="4-HYDROXYBENZOATE POLYPRENYLTRANSFERASE, MITOCHONDRIAL"/>
    <property type="match status" value="1"/>
</dbReference>
<dbReference type="AlphaFoldDB" id="B1I3P0"/>
<feature type="transmembrane region" description="Helical" evidence="10">
    <location>
        <begin position="159"/>
        <end position="182"/>
    </location>
</feature>
<evidence type="ECO:0000313" key="12">
    <source>
        <dbReference type="Proteomes" id="UP000008544"/>
    </source>
</evidence>
<dbReference type="Gene3D" id="1.10.357.140">
    <property type="entry name" value="UbiA prenyltransferase"/>
    <property type="match status" value="1"/>
</dbReference>
<keyword evidence="7 10" id="KW-1133">Transmembrane helix</keyword>
<organism evidence="11 12">
    <name type="scientific">Desulforudis audaxviator (strain MP104C)</name>
    <dbReference type="NCBI Taxonomy" id="477974"/>
    <lineage>
        <taxon>Bacteria</taxon>
        <taxon>Bacillati</taxon>
        <taxon>Bacillota</taxon>
        <taxon>Clostridia</taxon>
        <taxon>Thermoanaerobacterales</taxon>
        <taxon>Candidatus Desulforudaceae</taxon>
        <taxon>Candidatus Desulforudis</taxon>
    </lineage>
</organism>
<comment type="subcellular location">
    <subcellularLocation>
        <location evidence="2">Membrane</location>
        <topology evidence="2">Multi-pass membrane protein</topology>
    </subcellularLocation>
</comment>
<protein>
    <recommendedName>
        <fullName evidence="9">4-hydroxybenzoate polyprenyltransferase</fullName>
        <ecNumber evidence="9">2.5.1.39</ecNumber>
    </recommendedName>
</protein>
<dbReference type="PANTHER" id="PTHR11048">
    <property type="entry name" value="PRENYLTRANSFERASES"/>
    <property type="match status" value="1"/>
</dbReference>
<dbReference type="FunFam" id="1.10.357.140:FF:000008">
    <property type="entry name" value="4-hydroxybenzoate octaprenyltransferase"/>
    <property type="match status" value="1"/>
</dbReference>
<evidence type="ECO:0000256" key="6">
    <source>
        <dbReference type="ARBA" id="ARBA00022692"/>
    </source>
</evidence>
<dbReference type="GO" id="GO:0006744">
    <property type="term" value="P:ubiquinone biosynthetic process"/>
    <property type="evidence" value="ECO:0007669"/>
    <property type="project" value="TreeGrafter"/>
</dbReference>
<dbReference type="InterPro" id="IPR006371">
    <property type="entry name" value="Polyprenyltransferase_UbiA-li"/>
</dbReference>
<dbReference type="OrthoDB" id="9782418at2"/>
<dbReference type="Gene3D" id="1.20.120.1780">
    <property type="entry name" value="UbiA prenyltransferase"/>
    <property type="match status" value="1"/>
</dbReference>
<dbReference type="InterPro" id="IPR000537">
    <property type="entry name" value="UbiA_prenyltransferase"/>
</dbReference>
<feature type="transmembrane region" description="Helical" evidence="10">
    <location>
        <begin position="43"/>
        <end position="62"/>
    </location>
</feature>
<feature type="transmembrane region" description="Helical" evidence="10">
    <location>
        <begin position="213"/>
        <end position="240"/>
    </location>
</feature>
<dbReference type="eggNOG" id="COG0382">
    <property type="taxonomic scope" value="Bacteria"/>
</dbReference>
<evidence type="ECO:0000256" key="8">
    <source>
        <dbReference type="ARBA" id="ARBA00023136"/>
    </source>
</evidence>
<dbReference type="InterPro" id="IPR044878">
    <property type="entry name" value="UbiA_sf"/>
</dbReference>
<evidence type="ECO:0000256" key="1">
    <source>
        <dbReference type="ARBA" id="ARBA00001946"/>
    </source>
</evidence>
<feature type="transmembrane region" description="Helical" evidence="10">
    <location>
        <begin position="82"/>
        <end position="103"/>
    </location>
</feature>
<evidence type="ECO:0000256" key="3">
    <source>
        <dbReference type="ARBA" id="ARBA00005985"/>
    </source>
</evidence>
<dbReference type="EC" id="2.5.1.39" evidence="9"/>
<evidence type="ECO:0000256" key="2">
    <source>
        <dbReference type="ARBA" id="ARBA00004141"/>
    </source>
</evidence>
<reference evidence="11 12" key="2">
    <citation type="journal article" date="2008" name="Science">
        <title>Environmental genomics reveals a single-species ecosystem deep within Earth.</title>
        <authorList>
            <person name="Chivian D."/>
            <person name="Brodie E.L."/>
            <person name="Alm E.J."/>
            <person name="Culley D.E."/>
            <person name="Dehal P.S."/>
            <person name="Desantis T.Z."/>
            <person name="Gihring T.M."/>
            <person name="Lapidus A."/>
            <person name="Lin L.H."/>
            <person name="Lowry S.R."/>
            <person name="Moser D.P."/>
            <person name="Richardson P.M."/>
            <person name="Southam G."/>
            <person name="Wanger G."/>
            <person name="Pratt L.M."/>
            <person name="Andersen G.L."/>
            <person name="Hazen T.C."/>
            <person name="Brockman F.J."/>
            <person name="Arkin A.P."/>
            <person name="Onstott T.C."/>
        </authorList>
    </citation>
    <scope>NUCLEOTIDE SEQUENCE [LARGE SCALE GENOMIC DNA]</scope>
    <source>
        <strain evidence="11 12">MP104C</strain>
    </source>
</reference>
<evidence type="ECO:0000256" key="9">
    <source>
        <dbReference type="ARBA" id="ARBA00034524"/>
    </source>
</evidence>
<keyword evidence="4" id="KW-0997">Cell inner membrane</keyword>
<feature type="transmembrane region" description="Helical" evidence="10">
    <location>
        <begin position="134"/>
        <end position="153"/>
    </location>
</feature>
<dbReference type="FunFam" id="1.20.120.1780:FF:000001">
    <property type="entry name" value="4-hydroxybenzoate octaprenyltransferase"/>
    <property type="match status" value="1"/>
</dbReference>
<evidence type="ECO:0000256" key="5">
    <source>
        <dbReference type="ARBA" id="ARBA00022679"/>
    </source>
</evidence>
<dbReference type="CDD" id="cd13959">
    <property type="entry name" value="PT_UbiA_COQ2"/>
    <property type="match status" value="1"/>
</dbReference>
<feature type="transmembrane region" description="Helical" evidence="10">
    <location>
        <begin position="109"/>
        <end position="127"/>
    </location>
</feature>
<dbReference type="KEGG" id="dau:Daud_1088"/>
<feature type="transmembrane region" description="Helical" evidence="10">
    <location>
        <begin position="12"/>
        <end position="31"/>
    </location>
</feature>
<keyword evidence="5 11" id="KW-0808">Transferase</keyword>
<gene>
    <name evidence="11" type="ordered locus">Daud_1088</name>
</gene>